<keyword evidence="8 12" id="KW-0653">Protein transport</keyword>
<dbReference type="Proteomes" id="UP000545507">
    <property type="component" value="Unassembled WGS sequence"/>
</dbReference>
<dbReference type="RefSeq" id="WP_177139727.1">
    <property type="nucleotide sequence ID" value="NZ_JAGPWB010000017.1"/>
</dbReference>
<feature type="transmembrane region" description="Helical" evidence="13">
    <location>
        <begin position="20"/>
        <end position="44"/>
    </location>
</feature>
<dbReference type="GO" id="GO:0005886">
    <property type="term" value="C:plasma membrane"/>
    <property type="evidence" value="ECO:0007669"/>
    <property type="project" value="UniProtKB-SubCell"/>
</dbReference>
<keyword evidence="16" id="KW-1185">Reference proteome</keyword>
<keyword evidence="4 12" id="KW-0813">Transport</keyword>
<evidence type="ECO:0000256" key="8">
    <source>
        <dbReference type="ARBA" id="ARBA00022927"/>
    </source>
</evidence>
<comment type="subcellular location">
    <subcellularLocation>
        <location evidence="1">Cell inner membrane</location>
        <topology evidence="1">Multi-pass membrane protein</topology>
    </subcellularLocation>
    <subcellularLocation>
        <location evidence="12">Membrane</location>
        <topology evidence="12">Multi-pass membrane protein</topology>
    </subcellularLocation>
</comment>
<gene>
    <name evidence="15" type="ORF">F3K02_26815</name>
</gene>
<evidence type="ECO:0000256" key="1">
    <source>
        <dbReference type="ARBA" id="ARBA00004429"/>
    </source>
</evidence>
<keyword evidence="10 13" id="KW-0472">Membrane</keyword>
<dbReference type="InterPro" id="IPR050790">
    <property type="entry name" value="ExbB/TolQ_transport"/>
</dbReference>
<evidence type="ECO:0000256" key="13">
    <source>
        <dbReference type="SAM" id="Phobius"/>
    </source>
</evidence>
<dbReference type="PANTHER" id="PTHR30625:SF14">
    <property type="entry name" value="BIOPOLYMER TRANSPORT PROTEIN EXBB"/>
    <property type="match status" value="1"/>
</dbReference>
<evidence type="ECO:0000256" key="10">
    <source>
        <dbReference type="ARBA" id="ARBA00023136"/>
    </source>
</evidence>
<comment type="subunit">
    <text evidence="2">The accessory proteins ExbB and ExbD seem to form a complex with TonB.</text>
</comment>
<evidence type="ECO:0000259" key="14">
    <source>
        <dbReference type="Pfam" id="PF01618"/>
    </source>
</evidence>
<evidence type="ECO:0000256" key="3">
    <source>
        <dbReference type="ARBA" id="ARBA00022093"/>
    </source>
</evidence>
<protein>
    <recommendedName>
        <fullName evidence="3">Biopolymer transport protein ExbB</fullName>
    </recommendedName>
</protein>
<organism evidence="15 16">
    <name type="scientific">Hydrogenophaga aromaticivorans</name>
    <dbReference type="NCBI Taxonomy" id="2610898"/>
    <lineage>
        <taxon>Bacteria</taxon>
        <taxon>Pseudomonadati</taxon>
        <taxon>Pseudomonadota</taxon>
        <taxon>Betaproteobacteria</taxon>
        <taxon>Burkholderiales</taxon>
        <taxon>Comamonadaceae</taxon>
        <taxon>Hydrogenophaga</taxon>
    </lineage>
</organism>
<keyword evidence="5" id="KW-1003">Cell membrane</keyword>
<dbReference type="PANTHER" id="PTHR30625">
    <property type="entry name" value="PROTEIN TOLQ"/>
    <property type="match status" value="1"/>
</dbReference>
<reference evidence="15 16" key="1">
    <citation type="submission" date="2019-09" db="EMBL/GenBank/DDBJ databases">
        <title>Hydrogenophaga aromatica sp. nov., isolated from a para-xylene-degrading enrichment culture.</title>
        <authorList>
            <person name="Tancsics A."/>
            <person name="Banerjee S."/>
        </authorList>
    </citation>
    <scope>NUCLEOTIDE SEQUENCE [LARGE SCALE GENOMIC DNA]</scope>
    <source>
        <strain evidence="15 16">D2P1</strain>
    </source>
</reference>
<evidence type="ECO:0000313" key="16">
    <source>
        <dbReference type="Proteomes" id="UP000545507"/>
    </source>
</evidence>
<feature type="domain" description="MotA/TolQ/ExbB proton channel" evidence="14">
    <location>
        <begin position="108"/>
        <end position="213"/>
    </location>
</feature>
<evidence type="ECO:0000256" key="2">
    <source>
        <dbReference type="ARBA" id="ARBA00011471"/>
    </source>
</evidence>
<feature type="transmembrane region" description="Helical" evidence="13">
    <location>
        <begin position="136"/>
        <end position="161"/>
    </location>
</feature>
<dbReference type="InterPro" id="IPR002898">
    <property type="entry name" value="MotA_ExbB_proton_chnl"/>
</dbReference>
<feature type="transmembrane region" description="Helical" evidence="13">
    <location>
        <begin position="181"/>
        <end position="202"/>
    </location>
</feature>
<dbReference type="Pfam" id="PF01618">
    <property type="entry name" value="MotA_ExbB"/>
    <property type="match status" value="1"/>
</dbReference>
<evidence type="ECO:0000256" key="9">
    <source>
        <dbReference type="ARBA" id="ARBA00022989"/>
    </source>
</evidence>
<accession>A0A7Y8L128</accession>
<evidence type="ECO:0000256" key="7">
    <source>
        <dbReference type="ARBA" id="ARBA00022692"/>
    </source>
</evidence>
<evidence type="ECO:0000256" key="5">
    <source>
        <dbReference type="ARBA" id="ARBA00022475"/>
    </source>
</evidence>
<comment type="function">
    <text evidence="11">Involved in the TonB-dependent energy-dependent transport of various receptor-bound substrates. Protects ExbD from proteolytic degradation and functionally stabilizes TonB.</text>
</comment>
<proteinExistence type="inferred from homology"/>
<keyword evidence="7 13" id="KW-0812">Transmembrane</keyword>
<dbReference type="EMBL" id="VYGV01000028">
    <property type="protein sequence ID" value="NWF48838.1"/>
    <property type="molecule type" value="Genomic_DNA"/>
</dbReference>
<evidence type="ECO:0000256" key="12">
    <source>
        <dbReference type="RuleBase" id="RU004057"/>
    </source>
</evidence>
<evidence type="ECO:0000256" key="4">
    <source>
        <dbReference type="ARBA" id="ARBA00022448"/>
    </source>
</evidence>
<keyword evidence="6" id="KW-0997">Cell inner membrane</keyword>
<dbReference type="AlphaFoldDB" id="A0A7Y8L128"/>
<dbReference type="GO" id="GO:0017038">
    <property type="term" value="P:protein import"/>
    <property type="evidence" value="ECO:0007669"/>
    <property type="project" value="TreeGrafter"/>
</dbReference>
<evidence type="ECO:0000313" key="15">
    <source>
        <dbReference type="EMBL" id="NWF48838.1"/>
    </source>
</evidence>
<sequence>MEPQNVSSGLAHVWIQGDAVTRTVAIVLLAMSLATWIIILWKYLDQRAQRQQAKACEGFWHSADFAEGLDKLGAQDGNPFRALANEGREAARHVLHKDGRPGPQLHDTLDVSDWVERCLRRSLDDATARAQSGLTVLASIASTAPFVGLFGTVWGIYHALLGIGAAGQVSIDQVAGPIGEALIMTAMGLLVAIPAVLGYNVLVRGNKGINHQLNRFAHDLHAYFVTGARVTAGGDGKVLPMKKA</sequence>
<evidence type="ECO:0000256" key="6">
    <source>
        <dbReference type="ARBA" id="ARBA00022519"/>
    </source>
</evidence>
<evidence type="ECO:0000256" key="11">
    <source>
        <dbReference type="ARBA" id="ARBA00024816"/>
    </source>
</evidence>
<keyword evidence="9 13" id="KW-1133">Transmembrane helix</keyword>
<comment type="caution">
    <text evidence="15">The sequence shown here is derived from an EMBL/GenBank/DDBJ whole genome shotgun (WGS) entry which is preliminary data.</text>
</comment>
<comment type="similarity">
    <text evidence="12">Belongs to the exbB/tolQ family.</text>
</comment>
<name>A0A7Y8L128_9BURK</name>